<dbReference type="GeneID" id="113848067"/>
<dbReference type="NCBIfam" id="TIGR01569">
    <property type="entry name" value="A_tha_TIGR01569"/>
    <property type="match status" value="1"/>
</dbReference>
<keyword evidence="4 8" id="KW-1003">Cell membrane</keyword>
<dbReference type="InterPro" id="IPR006702">
    <property type="entry name" value="CASP_dom"/>
</dbReference>
<feature type="transmembrane region" description="Helical" evidence="8">
    <location>
        <begin position="172"/>
        <end position="195"/>
    </location>
</feature>
<dbReference type="KEGG" id="aprc:113848067"/>
<evidence type="ECO:0000256" key="5">
    <source>
        <dbReference type="ARBA" id="ARBA00022692"/>
    </source>
</evidence>
<keyword evidence="7 8" id="KW-0472">Membrane</keyword>
<feature type="transmembrane region" description="Helical" evidence="8">
    <location>
        <begin position="88"/>
        <end position="112"/>
    </location>
</feature>
<comment type="similarity">
    <text evidence="2 8">Belongs to the Casparian strip membrane proteins (CASP) family.</text>
</comment>
<evidence type="ECO:0000259" key="9">
    <source>
        <dbReference type="Pfam" id="PF04535"/>
    </source>
</evidence>
<evidence type="ECO:0000256" key="7">
    <source>
        <dbReference type="ARBA" id="ARBA00023136"/>
    </source>
</evidence>
<dbReference type="PANTHER" id="PTHR36488:SF8">
    <property type="entry name" value="CASP-LIKE PROTEIN 1U1"/>
    <property type="match status" value="1"/>
</dbReference>
<dbReference type="PANTHER" id="PTHR36488">
    <property type="entry name" value="CASP-LIKE PROTEIN 1U1"/>
    <property type="match status" value="1"/>
</dbReference>
<feature type="transmembrane region" description="Helical" evidence="8">
    <location>
        <begin position="38"/>
        <end position="57"/>
    </location>
</feature>
<name>A0A8B8JP64_ABRPR</name>
<dbReference type="Pfam" id="PF04535">
    <property type="entry name" value="CASP_dom"/>
    <property type="match status" value="1"/>
</dbReference>
<comment type="subcellular location">
    <subcellularLocation>
        <location evidence="1 8">Cell membrane</location>
        <topology evidence="1 8">Multi-pass membrane protein</topology>
    </subcellularLocation>
</comment>
<dbReference type="RefSeq" id="XP_027333245.1">
    <property type="nucleotide sequence ID" value="XM_027477444.1"/>
</dbReference>
<accession>A0A8B8JP64</accession>
<keyword evidence="10" id="KW-1185">Reference proteome</keyword>
<keyword evidence="6 8" id="KW-1133">Transmembrane helix</keyword>
<dbReference type="InterPro" id="IPR006459">
    <property type="entry name" value="CASP/CASPL"/>
</dbReference>
<keyword evidence="5 8" id="KW-0812">Transmembrane</keyword>
<dbReference type="GO" id="GO:0005886">
    <property type="term" value="C:plasma membrane"/>
    <property type="evidence" value="ECO:0007669"/>
    <property type="project" value="UniProtKB-SubCell"/>
</dbReference>
<evidence type="ECO:0000256" key="3">
    <source>
        <dbReference type="ARBA" id="ARBA00011489"/>
    </source>
</evidence>
<sequence length="201" mass="21299">MEGDEYKGNSYVMEGGESKETELVVAKSSSAPLGAFDLLMRLLALTLTLAAAIVIGLDKQTKVVPISLVDSLPPFNVPVSAKWHYMSAIVYFMVANAIACTYAAISLLLALLNRGKSKGLGALITVLDAFMVALLFSGNGAAAAVGVLGFQGNSHVQWNKVCNVFGKFCDQMAASIVVSLVGSLAFLLLVVVPVLRHHRRT</sequence>
<evidence type="ECO:0000256" key="4">
    <source>
        <dbReference type="ARBA" id="ARBA00022475"/>
    </source>
</evidence>
<dbReference type="Proteomes" id="UP000694853">
    <property type="component" value="Unplaced"/>
</dbReference>
<evidence type="ECO:0000256" key="1">
    <source>
        <dbReference type="ARBA" id="ARBA00004651"/>
    </source>
</evidence>
<evidence type="ECO:0000256" key="6">
    <source>
        <dbReference type="ARBA" id="ARBA00022989"/>
    </source>
</evidence>
<reference evidence="10" key="1">
    <citation type="journal article" date="2019" name="Toxins">
        <title>Detection of Abrin-Like and Prepropulchellin-Like Toxin Genes and Transcripts Using Whole Genome Sequencing and Full-Length Transcript Sequencing of Abrus precatorius.</title>
        <authorList>
            <person name="Hovde B.T."/>
            <person name="Daligault H.E."/>
            <person name="Hanschen E.R."/>
            <person name="Kunde Y.A."/>
            <person name="Johnson M.B."/>
            <person name="Starkenburg S.R."/>
            <person name="Johnson S.L."/>
        </authorList>
    </citation>
    <scope>NUCLEOTIDE SEQUENCE [LARGE SCALE GENOMIC DNA]</scope>
</reference>
<organism evidence="10 11">
    <name type="scientific">Abrus precatorius</name>
    <name type="common">Indian licorice</name>
    <name type="synonym">Glycine abrus</name>
    <dbReference type="NCBI Taxonomy" id="3816"/>
    <lineage>
        <taxon>Eukaryota</taxon>
        <taxon>Viridiplantae</taxon>
        <taxon>Streptophyta</taxon>
        <taxon>Embryophyta</taxon>
        <taxon>Tracheophyta</taxon>
        <taxon>Spermatophyta</taxon>
        <taxon>Magnoliopsida</taxon>
        <taxon>eudicotyledons</taxon>
        <taxon>Gunneridae</taxon>
        <taxon>Pentapetalae</taxon>
        <taxon>rosids</taxon>
        <taxon>fabids</taxon>
        <taxon>Fabales</taxon>
        <taxon>Fabaceae</taxon>
        <taxon>Papilionoideae</taxon>
        <taxon>50 kb inversion clade</taxon>
        <taxon>NPAAA clade</taxon>
        <taxon>indigoferoid/millettioid clade</taxon>
        <taxon>Abreae</taxon>
        <taxon>Abrus</taxon>
    </lineage>
</organism>
<protein>
    <recommendedName>
        <fullName evidence="8">CASP-like protein</fullName>
    </recommendedName>
</protein>
<evidence type="ECO:0000256" key="2">
    <source>
        <dbReference type="ARBA" id="ARBA00007651"/>
    </source>
</evidence>
<dbReference type="InterPro" id="IPR044173">
    <property type="entry name" value="CASPL"/>
</dbReference>
<dbReference type="AlphaFoldDB" id="A0A8B8JP64"/>
<feature type="domain" description="Casparian strip membrane protein" evidence="9">
    <location>
        <begin position="33"/>
        <end position="184"/>
    </location>
</feature>
<gene>
    <name evidence="11" type="primary">LOC113848067</name>
</gene>
<reference evidence="11" key="2">
    <citation type="submission" date="2025-08" db="UniProtKB">
        <authorList>
            <consortium name="RefSeq"/>
        </authorList>
    </citation>
    <scope>IDENTIFICATION</scope>
    <source>
        <tissue evidence="11">Young leaves</tissue>
    </source>
</reference>
<comment type="subunit">
    <text evidence="3 8">Homodimer and heterodimers.</text>
</comment>
<feature type="transmembrane region" description="Helical" evidence="8">
    <location>
        <begin position="119"/>
        <end position="152"/>
    </location>
</feature>
<proteinExistence type="inferred from homology"/>
<dbReference type="OrthoDB" id="1898688at2759"/>
<evidence type="ECO:0000256" key="8">
    <source>
        <dbReference type="RuleBase" id="RU361233"/>
    </source>
</evidence>
<evidence type="ECO:0000313" key="10">
    <source>
        <dbReference type="Proteomes" id="UP000694853"/>
    </source>
</evidence>
<evidence type="ECO:0000313" key="11">
    <source>
        <dbReference type="RefSeq" id="XP_027333245.1"/>
    </source>
</evidence>